<proteinExistence type="predicted"/>
<protein>
    <submittedName>
        <fullName evidence="1">Uncharacterized protein</fullName>
    </submittedName>
</protein>
<name>A0ABQ2UVA7_9ACTN</name>
<evidence type="ECO:0000313" key="1">
    <source>
        <dbReference type="EMBL" id="GGU52755.1"/>
    </source>
</evidence>
<reference evidence="2" key="1">
    <citation type="journal article" date="2019" name="Int. J. Syst. Evol. Microbiol.">
        <title>The Global Catalogue of Microorganisms (GCM) 10K type strain sequencing project: providing services to taxonomists for standard genome sequencing and annotation.</title>
        <authorList>
            <consortium name="The Broad Institute Genomics Platform"/>
            <consortium name="The Broad Institute Genome Sequencing Center for Infectious Disease"/>
            <person name="Wu L."/>
            <person name="Ma J."/>
        </authorList>
    </citation>
    <scope>NUCLEOTIDE SEQUENCE [LARGE SCALE GENOMIC DNA]</scope>
    <source>
        <strain evidence="2">JCM 3399</strain>
    </source>
</reference>
<organism evidence="1 2">
    <name type="scientific">Streptomyces albospinus</name>
    <dbReference type="NCBI Taxonomy" id="285515"/>
    <lineage>
        <taxon>Bacteria</taxon>
        <taxon>Bacillati</taxon>
        <taxon>Actinomycetota</taxon>
        <taxon>Actinomycetes</taxon>
        <taxon>Kitasatosporales</taxon>
        <taxon>Streptomycetaceae</taxon>
        <taxon>Streptomyces</taxon>
    </lineage>
</organism>
<keyword evidence="2" id="KW-1185">Reference proteome</keyword>
<evidence type="ECO:0000313" key="2">
    <source>
        <dbReference type="Proteomes" id="UP000654471"/>
    </source>
</evidence>
<sequence length="187" mass="21149">MAVLRFDTRPMEFKDVFGSIDFLKNDVKIELDNDNFQNTVIIDSEVAGDKGDIRLSVEYLPLAGKSFYQQVMAAGDTLEGTQVTLDDVLDRLNRLAFQEDIAWQLFPLELEFGSGQTCSRCLDRWQRAGVFERLHRILLAEPNAASELDWTRACVDGSAVRAVRAKEREPRLVRHRSTGGRRAASIT</sequence>
<dbReference type="EMBL" id="BMRP01000004">
    <property type="protein sequence ID" value="GGU52755.1"/>
    <property type="molecule type" value="Genomic_DNA"/>
</dbReference>
<comment type="caution">
    <text evidence="1">The sequence shown here is derived from an EMBL/GenBank/DDBJ whole genome shotgun (WGS) entry which is preliminary data.</text>
</comment>
<accession>A0ABQ2UVA7</accession>
<gene>
    <name evidence="1" type="ORF">GCM10010211_16560</name>
</gene>
<dbReference type="Proteomes" id="UP000654471">
    <property type="component" value="Unassembled WGS sequence"/>
</dbReference>